<dbReference type="Proteomes" id="UP000800041">
    <property type="component" value="Unassembled WGS sequence"/>
</dbReference>
<protein>
    <submittedName>
        <fullName evidence="6">Glycoside hydrolase family 5 protein</fullName>
    </submittedName>
</protein>
<sequence>MSSMPLIRPPLHTSGSRIVDTYGTPVTLRSINWYGASDMLFVPSGLDKQHRNDIAILIRALGFNSVRLPYSDELVVSNPVIQPSLLAANPDLVGATALDVFFAVVSALTEVGLAVIPNDHITHATWCCGIDPCDAMWSNDHLGSLCRISQTEEDWLRNWETVMTPLAGNPLVIGADLRNEVRGLWGTMWWSKWARAAEMAGERILSINPDWLIFVEGVSSANDLSGVTSRPIVLSIPRKVVYSAHVYSWSGWGALDPYSRRTYSSFAKDMSRNWAYLLDRNIAPVWVGEFGTVEQPRKGDLNYWNHLIEFLAKLEEEGQGASWGYWAINPRKPKNNEWEGYGLVADDWQKVRYDYRLKGLEELGLPLKKR</sequence>
<dbReference type="PANTHER" id="PTHR31263:SF0">
    <property type="entry name" value="CELLULASE FAMILY PROTEIN (AFU_ORTHOLOGUE AFUA_5G14560)"/>
    <property type="match status" value="1"/>
</dbReference>
<keyword evidence="3 4" id="KW-0326">Glycosidase</keyword>
<dbReference type="EMBL" id="ML977175">
    <property type="protein sequence ID" value="KAF1983375.1"/>
    <property type="molecule type" value="Genomic_DNA"/>
</dbReference>
<reference evidence="6" key="1">
    <citation type="journal article" date="2020" name="Stud. Mycol.">
        <title>101 Dothideomycetes genomes: a test case for predicting lifestyles and emergence of pathogens.</title>
        <authorList>
            <person name="Haridas S."/>
            <person name="Albert R."/>
            <person name="Binder M."/>
            <person name="Bloem J."/>
            <person name="Labutti K."/>
            <person name="Salamov A."/>
            <person name="Andreopoulos B."/>
            <person name="Baker S."/>
            <person name="Barry K."/>
            <person name="Bills G."/>
            <person name="Bluhm B."/>
            <person name="Cannon C."/>
            <person name="Castanera R."/>
            <person name="Culley D."/>
            <person name="Daum C."/>
            <person name="Ezra D."/>
            <person name="Gonzalez J."/>
            <person name="Henrissat B."/>
            <person name="Kuo A."/>
            <person name="Liang C."/>
            <person name="Lipzen A."/>
            <person name="Lutzoni F."/>
            <person name="Magnuson J."/>
            <person name="Mondo S."/>
            <person name="Nolan M."/>
            <person name="Ohm R."/>
            <person name="Pangilinan J."/>
            <person name="Park H.-J."/>
            <person name="Ramirez L."/>
            <person name="Alfaro M."/>
            <person name="Sun H."/>
            <person name="Tritt A."/>
            <person name="Yoshinaga Y."/>
            <person name="Zwiers L.-H."/>
            <person name="Turgeon B."/>
            <person name="Goodwin S."/>
            <person name="Spatafora J."/>
            <person name="Crous P."/>
            <person name="Grigoriev I."/>
        </authorList>
    </citation>
    <scope>NUCLEOTIDE SEQUENCE</scope>
    <source>
        <strain evidence="6">CBS 113979</strain>
    </source>
</reference>
<dbReference type="SUPFAM" id="SSF51445">
    <property type="entry name" value="(Trans)glycosidases"/>
    <property type="match status" value="1"/>
</dbReference>
<feature type="domain" description="Glycoside hydrolase family 5" evidence="5">
    <location>
        <begin position="20"/>
        <end position="330"/>
    </location>
</feature>
<dbReference type="GO" id="GO:0004553">
    <property type="term" value="F:hydrolase activity, hydrolyzing O-glycosyl compounds"/>
    <property type="evidence" value="ECO:0007669"/>
    <property type="project" value="InterPro"/>
</dbReference>
<gene>
    <name evidence="6" type="ORF">K402DRAFT_423723</name>
</gene>
<keyword evidence="7" id="KW-1185">Reference proteome</keyword>
<dbReference type="Gene3D" id="3.20.20.80">
    <property type="entry name" value="Glycosidases"/>
    <property type="match status" value="1"/>
</dbReference>
<evidence type="ECO:0000313" key="6">
    <source>
        <dbReference type="EMBL" id="KAF1983375.1"/>
    </source>
</evidence>
<proteinExistence type="inferred from homology"/>
<dbReference type="InterPro" id="IPR001547">
    <property type="entry name" value="Glyco_hydro_5"/>
</dbReference>
<dbReference type="Pfam" id="PF00150">
    <property type="entry name" value="Cellulase"/>
    <property type="match status" value="1"/>
</dbReference>
<evidence type="ECO:0000256" key="4">
    <source>
        <dbReference type="RuleBase" id="RU361153"/>
    </source>
</evidence>
<name>A0A6G1GR06_9PEZI</name>
<dbReference type="PANTHER" id="PTHR31263">
    <property type="entry name" value="CELLULASE FAMILY PROTEIN (AFU_ORTHOLOGUE AFUA_5G14560)"/>
    <property type="match status" value="1"/>
</dbReference>
<accession>A0A6G1GR06</accession>
<evidence type="ECO:0000256" key="3">
    <source>
        <dbReference type="ARBA" id="ARBA00023295"/>
    </source>
</evidence>
<evidence type="ECO:0000256" key="1">
    <source>
        <dbReference type="ARBA" id="ARBA00005641"/>
    </source>
</evidence>
<evidence type="ECO:0000313" key="7">
    <source>
        <dbReference type="Proteomes" id="UP000800041"/>
    </source>
</evidence>
<evidence type="ECO:0000256" key="2">
    <source>
        <dbReference type="ARBA" id="ARBA00022801"/>
    </source>
</evidence>
<dbReference type="AlphaFoldDB" id="A0A6G1GR06"/>
<dbReference type="GO" id="GO:0000272">
    <property type="term" value="P:polysaccharide catabolic process"/>
    <property type="evidence" value="ECO:0007669"/>
    <property type="project" value="InterPro"/>
</dbReference>
<keyword evidence="2 4" id="KW-0378">Hydrolase</keyword>
<dbReference type="OrthoDB" id="442731at2759"/>
<organism evidence="6 7">
    <name type="scientific">Aulographum hederae CBS 113979</name>
    <dbReference type="NCBI Taxonomy" id="1176131"/>
    <lineage>
        <taxon>Eukaryota</taxon>
        <taxon>Fungi</taxon>
        <taxon>Dikarya</taxon>
        <taxon>Ascomycota</taxon>
        <taxon>Pezizomycotina</taxon>
        <taxon>Dothideomycetes</taxon>
        <taxon>Pleosporomycetidae</taxon>
        <taxon>Aulographales</taxon>
        <taxon>Aulographaceae</taxon>
    </lineage>
</organism>
<dbReference type="InterPro" id="IPR017853">
    <property type="entry name" value="GH"/>
</dbReference>
<evidence type="ECO:0000259" key="5">
    <source>
        <dbReference type="Pfam" id="PF00150"/>
    </source>
</evidence>
<comment type="similarity">
    <text evidence="1 4">Belongs to the glycosyl hydrolase 5 (cellulase A) family.</text>
</comment>